<sequence length="212" mass="24035">MRLNLYKRGLRVLAIAESFRRNGDRSILAGVVMRADCKIDGIGVDSATVGGLDATEGVLRIFYKLGRRDINLILLNGAVISWFNIIDIDRVYALLGLPLISLTYEPSEGLERYIKEYFGDSEDYNERVSRYRSLGDRSEVMLKSGHRVWVRTAGITEKDAAVILNRFTSHGRIPEPIKIAKLIARSILDLKQEWEEVTSTESLRRSASRMRS</sequence>
<dbReference type="AlphaFoldDB" id="A0A7C0X367"/>
<organism evidence="2">
    <name type="scientific">Candidatus Syntropharchaeum butanivorans</name>
    <dbReference type="NCBI Taxonomy" id="1839936"/>
    <lineage>
        <taxon>Archaea</taxon>
        <taxon>Methanobacteriati</taxon>
        <taxon>Methanobacteriota</taxon>
        <taxon>Stenosarchaea group</taxon>
        <taxon>Methanomicrobia</taxon>
        <taxon>Methanosarcinales</taxon>
        <taxon>ANME-2 cluster</taxon>
        <taxon>Candidatus Syntropharchaeum</taxon>
    </lineage>
</organism>
<dbReference type="PANTHER" id="PTHR39518:SF2">
    <property type="entry name" value="UPF0215 PROTEIN MJ1150"/>
    <property type="match status" value="1"/>
</dbReference>
<dbReference type="Proteomes" id="UP000885863">
    <property type="component" value="Unassembled WGS sequence"/>
</dbReference>
<dbReference type="HAMAP" id="MF_00582">
    <property type="entry name" value="UPF0215"/>
    <property type="match status" value="1"/>
</dbReference>
<evidence type="ECO:0000313" key="2">
    <source>
        <dbReference type="EMBL" id="HDM36744.1"/>
    </source>
</evidence>
<dbReference type="EMBL" id="DQZR01000247">
    <property type="protein sequence ID" value="HDM36744.1"/>
    <property type="molecule type" value="Genomic_DNA"/>
</dbReference>
<proteinExistence type="inferred from homology"/>
<dbReference type="Pfam" id="PF01949">
    <property type="entry name" value="Endo_dU"/>
    <property type="match status" value="1"/>
</dbReference>
<comment type="similarity">
    <text evidence="1">Belongs to the UPF0215 family.</text>
</comment>
<dbReference type="Gene3D" id="3.30.2170.10">
    <property type="entry name" value="archaeoglobus fulgidus dsm 4304 superfamily"/>
    <property type="match status" value="1"/>
</dbReference>
<accession>A0A7C0X367</accession>
<reference evidence="2" key="1">
    <citation type="journal article" date="2020" name="mSystems">
        <title>Genome- and Community-Level Interaction Insights into Carbon Utilization and Element Cycling Functions of Hydrothermarchaeota in Hydrothermal Sediment.</title>
        <authorList>
            <person name="Zhou Z."/>
            <person name="Liu Y."/>
            <person name="Xu W."/>
            <person name="Pan J."/>
            <person name="Luo Z.H."/>
            <person name="Li M."/>
        </authorList>
    </citation>
    <scope>NUCLEOTIDE SEQUENCE [LARGE SCALE GENOMIC DNA]</scope>
    <source>
        <strain evidence="2">HyVt-185</strain>
    </source>
</reference>
<dbReference type="InterPro" id="IPR002802">
    <property type="entry name" value="Endo_dU"/>
</dbReference>
<dbReference type="PANTHER" id="PTHR39518">
    <property type="entry name" value="UPF0215 PROTEIN MJ1150"/>
    <property type="match status" value="1"/>
</dbReference>
<evidence type="ECO:0000256" key="1">
    <source>
        <dbReference type="HAMAP-Rule" id="MF_00582"/>
    </source>
</evidence>
<gene>
    <name evidence="2" type="ORF">ENG09_05815</name>
</gene>
<comment type="caution">
    <text evidence="2">The sequence shown here is derived from an EMBL/GenBank/DDBJ whole genome shotgun (WGS) entry which is preliminary data.</text>
</comment>
<name>A0A7C0X367_9EURY</name>
<dbReference type="PIRSF" id="PIRSF006380">
    <property type="entry name" value="UCP006380"/>
    <property type="match status" value="1"/>
</dbReference>
<protein>
    <recommendedName>
        <fullName evidence="1">UPF0215 protein ENG09_05815</fullName>
    </recommendedName>
</protein>